<name>A0A6P2I4L4_9BURK</name>
<reference evidence="1 2" key="1">
    <citation type="submission" date="2019-09" db="EMBL/GenBank/DDBJ databases">
        <authorList>
            <person name="Depoorter E."/>
        </authorList>
    </citation>
    <scope>NUCLEOTIDE SEQUENCE [LARGE SCALE GENOMIC DNA]</scope>
    <source>
        <strain evidence="1">LMG 13014</strain>
    </source>
</reference>
<dbReference type="EMBL" id="CABVQC010000004">
    <property type="protein sequence ID" value="VWB25545.1"/>
    <property type="molecule type" value="Genomic_DNA"/>
</dbReference>
<evidence type="ECO:0000313" key="1">
    <source>
        <dbReference type="EMBL" id="VWB25545.1"/>
    </source>
</evidence>
<dbReference type="AlphaFoldDB" id="A0A6P2I4L4"/>
<organism evidence="1 2">
    <name type="scientific">Burkholderia aenigmatica</name>
    <dbReference type="NCBI Taxonomy" id="2015348"/>
    <lineage>
        <taxon>Bacteria</taxon>
        <taxon>Pseudomonadati</taxon>
        <taxon>Pseudomonadota</taxon>
        <taxon>Betaproteobacteria</taxon>
        <taxon>Burkholderiales</taxon>
        <taxon>Burkholderiaceae</taxon>
        <taxon>Burkholderia</taxon>
        <taxon>Burkholderia cepacia complex</taxon>
    </lineage>
</organism>
<accession>A0A6P2I4L4</accession>
<dbReference type="Proteomes" id="UP000494261">
    <property type="component" value="Unassembled WGS sequence"/>
</dbReference>
<gene>
    <name evidence="1" type="ORF">BLA13014_00925</name>
</gene>
<proteinExistence type="predicted"/>
<sequence>MSEWAQLREHVDEHLHTAAAIMRANLDRWSR</sequence>
<evidence type="ECO:0000313" key="2">
    <source>
        <dbReference type="Proteomes" id="UP000494261"/>
    </source>
</evidence>
<protein>
    <submittedName>
        <fullName evidence="1">Plasmid-related protein</fullName>
    </submittedName>
</protein>